<organism evidence="10 11">
    <name type="scientific">Patulibacter medicamentivorans</name>
    <dbReference type="NCBI Taxonomy" id="1097667"/>
    <lineage>
        <taxon>Bacteria</taxon>
        <taxon>Bacillati</taxon>
        <taxon>Actinomycetota</taxon>
        <taxon>Thermoleophilia</taxon>
        <taxon>Solirubrobacterales</taxon>
        <taxon>Patulibacteraceae</taxon>
        <taxon>Patulibacter</taxon>
    </lineage>
</organism>
<dbReference type="EMBL" id="AGUD01000056">
    <property type="protein sequence ID" value="EHN11924.1"/>
    <property type="molecule type" value="Genomic_DNA"/>
</dbReference>
<feature type="transmembrane region" description="Helical" evidence="8">
    <location>
        <begin position="114"/>
        <end position="134"/>
    </location>
</feature>
<dbReference type="InterPro" id="IPR000515">
    <property type="entry name" value="MetI-like"/>
</dbReference>
<sequence length="281" mass="30328">MGTMMDRELRDGLGLARIPFLVLGVVLGLFMLVPLAIVVPTSWTAGQLLEFPPKGFSLQWYRAVFDDDTWTGPIMVSLRVSLFASLLSTVMGTATALGMRRLMQGRTSRVMRSLFIMPLAIPYVSYALGIYHLFLKLPSGLADTTLPLILAQATITFPLVYVVVAGALANVDPRLSSAASTMGARWPTILWRIELPLIKTAIIGGWVFAFATCFDEATLAIFLSPVDQTTLAQQLYREASESIAPTLSAVSTMITMLAILVLGIGSLIMGRGTAARRGGNA</sequence>
<dbReference type="PANTHER" id="PTHR43357:SF4">
    <property type="entry name" value="INNER MEMBRANE ABC TRANSPORTER PERMEASE PROTEIN YDCV"/>
    <property type="match status" value="1"/>
</dbReference>
<keyword evidence="5 8" id="KW-0812">Transmembrane</keyword>
<evidence type="ECO:0000313" key="10">
    <source>
        <dbReference type="EMBL" id="EHN11924.1"/>
    </source>
</evidence>
<evidence type="ECO:0000256" key="1">
    <source>
        <dbReference type="ARBA" id="ARBA00004429"/>
    </source>
</evidence>
<dbReference type="PROSITE" id="PS50928">
    <property type="entry name" value="ABC_TM1"/>
    <property type="match status" value="1"/>
</dbReference>
<protein>
    <submittedName>
        <fullName evidence="10">ABC transporter permease</fullName>
    </submittedName>
</protein>
<gene>
    <name evidence="10" type="ORF">PAI11_11820</name>
</gene>
<proteinExistence type="inferred from homology"/>
<dbReference type="Proteomes" id="UP000005143">
    <property type="component" value="Unassembled WGS sequence"/>
</dbReference>
<comment type="subcellular location">
    <subcellularLocation>
        <location evidence="1">Cell inner membrane</location>
        <topology evidence="1">Multi-pass membrane protein</topology>
    </subcellularLocation>
    <subcellularLocation>
        <location evidence="8">Cell membrane</location>
        <topology evidence="8">Multi-pass membrane protein</topology>
    </subcellularLocation>
</comment>
<evidence type="ECO:0000256" key="5">
    <source>
        <dbReference type="ARBA" id="ARBA00022692"/>
    </source>
</evidence>
<evidence type="ECO:0000256" key="8">
    <source>
        <dbReference type="RuleBase" id="RU363032"/>
    </source>
</evidence>
<keyword evidence="11" id="KW-1185">Reference proteome</keyword>
<keyword evidence="4" id="KW-0997">Cell inner membrane</keyword>
<keyword evidence="6 8" id="KW-1133">Transmembrane helix</keyword>
<keyword evidence="3" id="KW-1003">Cell membrane</keyword>
<dbReference type="GO" id="GO:0005886">
    <property type="term" value="C:plasma membrane"/>
    <property type="evidence" value="ECO:0007669"/>
    <property type="project" value="UniProtKB-SubCell"/>
</dbReference>
<dbReference type="AlphaFoldDB" id="H0E315"/>
<dbReference type="InterPro" id="IPR035906">
    <property type="entry name" value="MetI-like_sf"/>
</dbReference>
<keyword evidence="2 8" id="KW-0813">Transport</keyword>
<dbReference type="PATRIC" id="fig|1097667.3.peg.1179"/>
<dbReference type="PANTHER" id="PTHR43357">
    <property type="entry name" value="INNER MEMBRANE ABC TRANSPORTER PERMEASE PROTEIN YDCV"/>
    <property type="match status" value="1"/>
</dbReference>
<keyword evidence="7 8" id="KW-0472">Membrane</keyword>
<evidence type="ECO:0000256" key="2">
    <source>
        <dbReference type="ARBA" id="ARBA00022448"/>
    </source>
</evidence>
<comment type="similarity">
    <text evidence="8">Belongs to the binding-protein-dependent transport system permease family.</text>
</comment>
<evidence type="ECO:0000256" key="4">
    <source>
        <dbReference type="ARBA" id="ARBA00022519"/>
    </source>
</evidence>
<comment type="caution">
    <text evidence="10">The sequence shown here is derived from an EMBL/GenBank/DDBJ whole genome shotgun (WGS) entry which is preliminary data.</text>
</comment>
<dbReference type="Pfam" id="PF00528">
    <property type="entry name" value="BPD_transp_1"/>
    <property type="match status" value="1"/>
</dbReference>
<feature type="transmembrane region" description="Helical" evidence="8">
    <location>
        <begin position="146"/>
        <end position="169"/>
    </location>
</feature>
<dbReference type="Gene3D" id="1.10.3720.10">
    <property type="entry name" value="MetI-like"/>
    <property type="match status" value="1"/>
</dbReference>
<evidence type="ECO:0000256" key="7">
    <source>
        <dbReference type="ARBA" id="ARBA00023136"/>
    </source>
</evidence>
<evidence type="ECO:0000256" key="3">
    <source>
        <dbReference type="ARBA" id="ARBA00022475"/>
    </source>
</evidence>
<dbReference type="GO" id="GO:0055085">
    <property type="term" value="P:transmembrane transport"/>
    <property type="evidence" value="ECO:0007669"/>
    <property type="project" value="InterPro"/>
</dbReference>
<evidence type="ECO:0000259" key="9">
    <source>
        <dbReference type="PROSITE" id="PS50928"/>
    </source>
</evidence>
<accession>H0E315</accession>
<feature type="transmembrane region" description="Helical" evidence="8">
    <location>
        <begin position="243"/>
        <end position="268"/>
    </location>
</feature>
<dbReference type="CDD" id="cd06261">
    <property type="entry name" value="TM_PBP2"/>
    <property type="match status" value="1"/>
</dbReference>
<name>H0E315_9ACTN</name>
<feature type="domain" description="ABC transmembrane type-1" evidence="9">
    <location>
        <begin position="74"/>
        <end position="265"/>
    </location>
</feature>
<reference evidence="10 11" key="1">
    <citation type="journal article" date="2013" name="Biodegradation">
        <title>Quantitative proteomic analysis of ibuprofen-degrading Patulibacter sp. strain I11.</title>
        <authorList>
            <person name="Almeida B."/>
            <person name="Kjeldal H."/>
            <person name="Lolas I."/>
            <person name="Knudsen A.D."/>
            <person name="Carvalho G."/>
            <person name="Nielsen K.L."/>
            <person name="Barreto Crespo M.T."/>
            <person name="Stensballe A."/>
            <person name="Nielsen J.L."/>
        </authorList>
    </citation>
    <scope>NUCLEOTIDE SEQUENCE [LARGE SCALE GENOMIC DNA]</scope>
    <source>
        <strain evidence="10 11">I11</strain>
    </source>
</reference>
<evidence type="ECO:0000313" key="11">
    <source>
        <dbReference type="Proteomes" id="UP000005143"/>
    </source>
</evidence>
<feature type="transmembrane region" description="Helical" evidence="8">
    <location>
        <begin position="80"/>
        <end position="102"/>
    </location>
</feature>
<dbReference type="SUPFAM" id="SSF161098">
    <property type="entry name" value="MetI-like"/>
    <property type="match status" value="1"/>
</dbReference>
<evidence type="ECO:0000256" key="6">
    <source>
        <dbReference type="ARBA" id="ARBA00022989"/>
    </source>
</evidence>
<feature type="transmembrane region" description="Helical" evidence="8">
    <location>
        <begin position="20"/>
        <end position="43"/>
    </location>
</feature>